<keyword evidence="3" id="KW-0479">Metal-binding</keyword>
<dbReference type="PANTHER" id="PTHR43622:SF1">
    <property type="entry name" value="3-DEHYDROQUINATE SYNTHASE"/>
    <property type="match status" value="1"/>
</dbReference>
<dbReference type="AlphaFoldDB" id="A0A975F306"/>
<dbReference type="PIRSF" id="PIRSF001455">
    <property type="entry name" value="DHQ_synth"/>
    <property type="match status" value="1"/>
</dbReference>
<dbReference type="Gene3D" id="1.20.1090.10">
    <property type="entry name" value="Dehydroquinate synthase-like - alpha domain"/>
    <property type="match status" value="1"/>
</dbReference>
<dbReference type="GO" id="GO:0003856">
    <property type="term" value="F:3-dehydroquinate synthase activity"/>
    <property type="evidence" value="ECO:0007669"/>
    <property type="project" value="TreeGrafter"/>
</dbReference>
<comment type="cofactor">
    <cofactor evidence="1">
        <name>NAD(+)</name>
        <dbReference type="ChEBI" id="CHEBI:57540"/>
    </cofactor>
</comment>
<dbReference type="InterPro" id="IPR050071">
    <property type="entry name" value="Dehydroquinate_synthase"/>
</dbReference>
<dbReference type="GO" id="GO:0046872">
    <property type="term" value="F:metal ion binding"/>
    <property type="evidence" value="ECO:0007669"/>
    <property type="project" value="UniProtKB-KW"/>
</dbReference>
<evidence type="ECO:0000256" key="4">
    <source>
        <dbReference type="ARBA" id="ARBA00023027"/>
    </source>
</evidence>
<dbReference type="InterPro" id="IPR056179">
    <property type="entry name" value="DHQS_C"/>
</dbReference>
<protein>
    <submittedName>
        <fullName evidence="9">3-dehydroquinate synthase</fullName>
    </submittedName>
</protein>
<reference evidence="9 10" key="1">
    <citation type="journal article" date="2021" name="Microbiol. Resour. Announc.">
        <title>Complete Genome Sequences of Three Human Oral Treponema parvum Isolates.</title>
        <authorList>
            <person name="Zeng H."/>
            <person name="Watt R.M."/>
        </authorList>
    </citation>
    <scope>NUCLEOTIDE SEQUENCE [LARGE SCALE GENOMIC DNA]</scope>
    <source>
        <strain evidence="9 10">ATCC 700770</strain>
    </source>
</reference>
<feature type="domain" description="3-dehydroquinate synthase N-terminal" evidence="7">
    <location>
        <begin position="88"/>
        <end position="200"/>
    </location>
</feature>
<dbReference type="RefSeq" id="WP_210120385.1">
    <property type="nucleotide sequence ID" value="NZ_CP054142.1"/>
</dbReference>
<name>A0A975F306_9SPIR</name>
<dbReference type="InterPro" id="IPR030963">
    <property type="entry name" value="DHQ_synth_fam"/>
</dbReference>
<dbReference type="EMBL" id="CP054142">
    <property type="protein sequence ID" value="QTQ13700.1"/>
    <property type="molecule type" value="Genomic_DNA"/>
</dbReference>
<evidence type="ECO:0000259" key="8">
    <source>
        <dbReference type="Pfam" id="PF24621"/>
    </source>
</evidence>
<evidence type="ECO:0000256" key="6">
    <source>
        <dbReference type="ARBA" id="ARBA00023285"/>
    </source>
</evidence>
<dbReference type="Gene3D" id="3.40.50.1970">
    <property type="match status" value="1"/>
</dbReference>
<dbReference type="PANTHER" id="PTHR43622">
    <property type="entry name" value="3-DEHYDROQUINATE SYNTHASE"/>
    <property type="match status" value="1"/>
</dbReference>
<dbReference type="KEGG" id="tpav:HRQ91_04075"/>
<organism evidence="9 10">
    <name type="scientific">Treponema parvum</name>
    <dbReference type="NCBI Taxonomy" id="138851"/>
    <lineage>
        <taxon>Bacteria</taxon>
        <taxon>Pseudomonadati</taxon>
        <taxon>Spirochaetota</taxon>
        <taxon>Spirochaetia</taxon>
        <taxon>Spirochaetales</taxon>
        <taxon>Treponemataceae</taxon>
        <taxon>Treponema</taxon>
    </lineage>
</organism>
<dbReference type="Pfam" id="PF24621">
    <property type="entry name" value="DHQS_C"/>
    <property type="match status" value="1"/>
</dbReference>
<dbReference type="Pfam" id="PF01761">
    <property type="entry name" value="DHQ_synthase"/>
    <property type="match status" value="1"/>
</dbReference>
<proteinExistence type="predicted"/>
<keyword evidence="10" id="KW-1185">Reference proteome</keyword>
<keyword evidence="6" id="KW-0170">Cobalt</keyword>
<dbReference type="InterPro" id="IPR030960">
    <property type="entry name" value="DHQS/DOIS_N"/>
</dbReference>
<evidence type="ECO:0000313" key="9">
    <source>
        <dbReference type="EMBL" id="QTQ13700.1"/>
    </source>
</evidence>
<evidence type="ECO:0000256" key="5">
    <source>
        <dbReference type="ARBA" id="ARBA00023239"/>
    </source>
</evidence>
<dbReference type="GO" id="GO:0009073">
    <property type="term" value="P:aromatic amino acid family biosynthetic process"/>
    <property type="evidence" value="ECO:0007669"/>
    <property type="project" value="InterPro"/>
</dbReference>
<sequence>MLSEFTIKYPAINSGTDKTTIKFYEGQADLLELFKKQHSEEKTGESCGASLAERRHIFVTDKTVSSLKSVIPFINSFTNGTSGGDVLLVLEAGEKYKTMESVLKIIKTALDHRLARHDVFVGIGGGVITDVTALAASLFKRGAVVEFVPTTLLAMVDAAVGGKTGCDFENYKNMIGTFYPAKTLYVFPHFLQTLSENEFRSGFAEALKTALLYSPSMYELIKKSGNDILSRKEDVLFTIITECVKAKAAVAESDFTEKNIRMQLNFGHTFGHALETVAGLGKVTHGDAVAWGIGRAACLSSNLKLCTSAYKDEILELLSSFGWETSAVHSSVKNLPDPAQKLIGAMKNDKKNDSSNVRLILQRGIADTVITEVKDGDILKVLSSGK</sequence>
<comment type="cofactor">
    <cofactor evidence="2">
        <name>Co(2+)</name>
        <dbReference type="ChEBI" id="CHEBI:48828"/>
    </cofactor>
</comment>
<evidence type="ECO:0000313" key="10">
    <source>
        <dbReference type="Proteomes" id="UP000671908"/>
    </source>
</evidence>
<evidence type="ECO:0000256" key="2">
    <source>
        <dbReference type="ARBA" id="ARBA00001941"/>
    </source>
</evidence>
<evidence type="ECO:0000256" key="3">
    <source>
        <dbReference type="ARBA" id="ARBA00022723"/>
    </source>
</evidence>
<dbReference type="Proteomes" id="UP000671908">
    <property type="component" value="Chromosome"/>
</dbReference>
<accession>A0A975F306</accession>
<dbReference type="CDD" id="cd08195">
    <property type="entry name" value="DHQS"/>
    <property type="match status" value="1"/>
</dbReference>
<evidence type="ECO:0000259" key="7">
    <source>
        <dbReference type="Pfam" id="PF01761"/>
    </source>
</evidence>
<dbReference type="SUPFAM" id="SSF56796">
    <property type="entry name" value="Dehydroquinate synthase-like"/>
    <property type="match status" value="1"/>
</dbReference>
<gene>
    <name evidence="9" type="ORF">HRQ91_04075</name>
</gene>
<keyword evidence="4" id="KW-0520">NAD</keyword>
<feature type="domain" description="3-dehydroquinate synthase C-terminal" evidence="8">
    <location>
        <begin position="202"/>
        <end position="352"/>
    </location>
</feature>
<keyword evidence="5" id="KW-0456">Lyase</keyword>
<evidence type="ECO:0000256" key="1">
    <source>
        <dbReference type="ARBA" id="ARBA00001911"/>
    </source>
</evidence>